<dbReference type="Pfam" id="PF01042">
    <property type="entry name" value="Ribonuc_L-PSP"/>
    <property type="match status" value="1"/>
</dbReference>
<dbReference type="AlphaFoldDB" id="A0A6I1ENE5"/>
<comment type="similarity">
    <text evidence="1">Belongs to the RutC family.</text>
</comment>
<sequence length="126" mass="13023">MEKTILSTEKAPAAIGPYSQGIEAGNFVFCSGQLPINPATGERPEDIKAQTEASIANVKAVLEAAGSSLCKVVKTTCFLADISDFASFNEVYAKHFPANGAPARSAVGIAALPKGAKVEIEAIAIK</sequence>
<dbReference type="CDD" id="cd00448">
    <property type="entry name" value="YjgF_YER057c_UK114_family"/>
    <property type="match status" value="1"/>
</dbReference>
<accession>A0A6I1ENE5</accession>
<evidence type="ECO:0000313" key="3">
    <source>
        <dbReference type="Proteomes" id="UP000430564"/>
    </source>
</evidence>
<dbReference type="SUPFAM" id="SSF55298">
    <property type="entry name" value="YjgF-like"/>
    <property type="match status" value="1"/>
</dbReference>
<dbReference type="OrthoDB" id="8655901at2"/>
<name>A0A6I1ENE5_9BURK</name>
<comment type="caution">
    <text evidence="2">The sequence shown here is derived from an EMBL/GenBank/DDBJ whole genome shotgun (WGS) entry which is preliminary data.</text>
</comment>
<evidence type="ECO:0000313" key="2">
    <source>
        <dbReference type="EMBL" id="KAB7655820.1"/>
    </source>
</evidence>
<dbReference type="InterPro" id="IPR019897">
    <property type="entry name" value="RidA_CS"/>
</dbReference>
<dbReference type="Proteomes" id="UP000430564">
    <property type="component" value="Unassembled WGS sequence"/>
</dbReference>
<dbReference type="FunFam" id="3.30.1330.40:FF:000001">
    <property type="entry name" value="L-PSP family endoribonuclease"/>
    <property type="match status" value="1"/>
</dbReference>
<dbReference type="InterPro" id="IPR035959">
    <property type="entry name" value="RutC-like_sf"/>
</dbReference>
<proteinExistence type="inferred from homology"/>
<dbReference type="InterPro" id="IPR006056">
    <property type="entry name" value="RidA"/>
</dbReference>
<dbReference type="InterPro" id="IPR006175">
    <property type="entry name" value="YjgF/YER057c/UK114"/>
</dbReference>
<dbReference type="PROSITE" id="PS01094">
    <property type="entry name" value="UPF0076"/>
    <property type="match status" value="1"/>
</dbReference>
<evidence type="ECO:0000256" key="1">
    <source>
        <dbReference type="ARBA" id="ARBA00010552"/>
    </source>
</evidence>
<organism evidence="2 3">
    <name type="scientific">Sutterella seckii</name>
    <dbReference type="NCBI Taxonomy" id="1944635"/>
    <lineage>
        <taxon>Bacteria</taxon>
        <taxon>Pseudomonadati</taxon>
        <taxon>Pseudomonadota</taxon>
        <taxon>Betaproteobacteria</taxon>
        <taxon>Burkholderiales</taxon>
        <taxon>Sutterellaceae</taxon>
        <taxon>Sutterella</taxon>
    </lineage>
</organism>
<dbReference type="Gene3D" id="3.30.1330.40">
    <property type="entry name" value="RutC-like"/>
    <property type="match status" value="1"/>
</dbReference>
<gene>
    <name evidence="2" type="ORF">GBM95_09385</name>
</gene>
<dbReference type="GO" id="GO:0005829">
    <property type="term" value="C:cytosol"/>
    <property type="evidence" value="ECO:0007669"/>
    <property type="project" value="TreeGrafter"/>
</dbReference>
<dbReference type="PANTHER" id="PTHR11803">
    <property type="entry name" value="2-IMINOBUTANOATE/2-IMINOPROPANOATE DEAMINASE RIDA"/>
    <property type="match status" value="1"/>
</dbReference>
<dbReference type="NCBIfam" id="TIGR00004">
    <property type="entry name" value="Rid family detoxifying hydrolase"/>
    <property type="match status" value="1"/>
</dbReference>
<protein>
    <submittedName>
        <fullName evidence="2">RidA family protein</fullName>
    </submittedName>
</protein>
<dbReference type="PANTHER" id="PTHR11803:SF58">
    <property type="entry name" value="PROTEIN HMF1-RELATED"/>
    <property type="match status" value="1"/>
</dbReference>
<dbReference type="EMBL" id="WEHX01000080">
    <property type="protein sequence ID" value="KAB7655820.1"/>
    <property type="molecule type" value="Genomic_DNA"/>
</dbReference>
<dbReference type="GO" id="GO:0019239">
    <property type="term" value="F:deaminase activity"/>
    <property type="evidence" value="ECO:0007669"/>
    <property type="project" value="TreeGrafter"/>
</dbReference>
<reference evidence="2 3" key="1">
    <citation type="submission" date="2019-10" db="EMBL/GenBank/DDBJ databases">
        <title>Genome diversity of Sutterella seckii.</title>
        <authorList>
            <person name="Chaplin A.V."/>
            <person name="Sokolova S.R."/>
            <person name="Mosin K.A."/>
            <person name="Ivanova E.L."/>
            <person name="Kochetkova T.O."/>
            <person name="Goltsov A.Y."/>
            <person name="Trofimov D.Y."/>
            <person name="Efimov B.A."/>
        </authorList>
    </citation>
    <scope>NUCLEOTIDE SEQUENCE [LARGE SCALE GENOMIC DNA]</scope>
    <source>
        <strain evidence="2 3">ASD393</strain>
    </source>
</reference>
<dbReference type="RefSeq" id="WP_152158862.1">
    <property type="nucleotide sequence ID" value="NZ_WEHX01000080.1"/>
</dbReference>